<dbReference type="GO" id="GO:0016301">
    <property type="term" value="F:kinase activity"/>
    <property type="evidence" value="ECO:0007669"/>
    <property type="project" value="UniProtKB-KW"/>
</dbReference>
<name>A0A2U1LJG4_ARTAN</name>
<keyword evidence="2" id="KW-1185">Reference proteome</keyword>
<dbReference type="STRING" id="35608.A0A2U1LJG4"/>
<organism evidence="1 2">
    <name type="scientific">Artemisia annua</name>
    <name type="common">Sweet wormwood</name>
    <dbReference type="NCBI Taxonomy" id="35608"/>
    <lineage>
        <taxon>Eukaryota</taxon>
        <taxon>Viridiplantae</taxon>
        <taxon>Streptophyta</taxon>
        <taxon>Embryophyta</taxon>
        <taxon>Tracheophyta</taxon>
        <taxon>Spermatophyta</taxon>
        <taxon>Magnoliopsida</taxon>
        <taxon>eudicotyledons</taxon>
        <taxon>Gunneridae</taxon>
        <taxon>Pentapetalae</taxon>
        <taxon>asterids</taxon>
        <taxon>campanulids</taxon>
        <taxon>Asterales</taxon>
        <taxon>Asteraceae</taxon>
        <taxon>Asteroideae</taxon>
        <taxon>Anthemideae</taxon>
        <taxon>Artemisiinae</taxon>
        <taxon>Artemisia</taxon>
    </lineage>
</organism>
<keyword evidence="1" id="KW-0808">Transferase</keyword>
<dbReference type="AlphaFoldDB" id="A0A2U1LJG4"/>
<dbReference type="OrthoDB" id="1737049at2759"/>
<reference evidence="1 2" key="1">
    <citation type="journal article" date="2018" name="Mol. Plant">
        <title>The genome of Artemisia annua provides insight into the evolution of Asteraceae family and artemisinin biosynthesis.</title>
        <authorList>
            <person name="Shen Q."/>
            <person name="Zhang L."/>
            <person name="Liao Z."/>
            <person name="Wang S."/>
            <person name="Yan T."/>
            <person name="Shi P."/>
            <person name="Liu M."/>
            <person name="Fu X."/>
            <person name="Pan Q."/>
            <person name="Wang Y."/>
            <person name="Lv Z."/>
            <person name="Lu X."/>
            <person name="Zhang F."/>
            <person name="Jiang W."/>
            <person name="Ma Y."/>
            <person name="Chen M."/>
            <person name="Hao X."/>
            <person name="Li L."/>
            <person name="Tang Y."/>
            <person name="Lv G."/>
            <person name="Zhou Y."/>
            <person name="Sun X."/>
            <person name="Brodelius P.E."/>
            <person name="Rose J.K.C."/>
            <person name="Tang K."/>
        </authorList>
    </citation>
    <scope>NUCLEOTIDE SEQUENCE [LARGE SCALE GENOMIC DNA]</scope>
    <source>
        <strain evidence="2">cv. Huhao1</strain>
        <tissue evidence="1">Leaf</tissue>
    </source>
</reference>
<dbReference type="Gene3D" id="1.10.510.10">
    <property type="entry name" value="Transferase(Phosphotransferase) domain 1"/>
    <property type="match status" value="1"/>
</dbReference>
<keyword evidence="1" id="KW-0418">Kinase</keyword>
<dbReference type="InterPro" id="IPR011009">
    <property type="entry name" value="Kinase-like_dom_sf"/>
</dbReference>
<accession>A0A2U1LJG4</accession>
<proteinExistence type="predicted"/>
<sequence length="420" mass="48455">MVFLRIQKGTTDGSKAHEITWLRNERSKGKWGLKWMWDWGLKWRIRWRMGTEMGVESPFKFVFTNHGSWDKNYGLDMLDKKKKFSKELEDTWSYGITHTLISEAKYVQQIEPVPSQVDALVLWHTIVLAYQECMRHVVTNDPNIWDIWIISHQRHAINPGLLYEQINLEEWGKFHYQKGSVHEIIDSNLSSVISPKCLIKFGELARNYLKKDGSERPSMEEVVGVVIYENQEFFYLMQEEPTITDEYALFGSTGVAIIHGKSTTDSSKEARCYKENEEWRQSVGLQSGMLDPLQVVHDPLPNPSFSATCKKQTMNLSGLLSQLEQHDGMKVGIAYLKASNTSRYVSCFYQQKTDIKKRKTNENNAKKQLHSARFMKKLGYPDVEIIHATIYGTSRAEILGSLSGNCFYSSRAVSIHFASR</sequence>
<dbReference type="SUPFAM" id="SSF56112">
    <property type="entry name" value="Protein kinase-like (PK-like)"/>
    <property type="match status" value="1"/>
</dbReference>
<comment type="caution">
    <text evidence="1">The sequence shown here is derived from an EMBL/GenBank/DDBJ whole genome shotgun (WGS) entry which is preliminary data.</text>
</comment>
<gene>
    <name evidence="1" type="ORF">CTI12_AA484810</name>
</gene>
<dbReference type="Proteomes" id="UP000245207">
    <property type="component" value="Unassembled WGS sequence"/>
</dbReference>
<dbReference type="EMBL" id="PKPP01009064">
    <property type="protein sequence ID" value="PWA49135.1"/>
    <property type="molecule type" value="Genomic_DNA"/>
</dbReference>
<evidence type="ECO:0000313" key="1">
    <source>
        <dbReference type="EMBL" id="PWA49135.1"/>
    </source>
</evidence>
<protein>
    <submittedName>
        <fullName evidence="1">Serine-threonine/tyrosine-protein kinase catalytic domain-containing protein</fullName>
    </submittedName>
</protein>
<evidence type="ECO:0000313" key="2">
    <source>
        <dbReference type="Proteomes" id="UP000245207"/>
    </source>
</evidence>